<dbReference type="AlphaFoldDB" id="R6I890"/>
<feature type="domain" description="AMP-dependent synthetase/ligase" evidence="1">
    <location>
        <begin position="9"/>
        <end position="363"/>
    </location>
</feature>
<dbReference type="NCBIfam" id="TIGR01733">
    <property type="entry name" value="AA-adenyl-dom"/>
    <property type="match status" value="1"/>
</dbReference>
<dbReference type="Gene3D" id="3.40.50.12780">
    <property type="entry name" value="N-terminal domain of ligase-like"/>
    <property type="match status" value="1"/>
</dbReference>
<dbReference type="SUPFAM" id="SSF56801">
    <property type="entry name" value="Acetyl-CoA synthetase-like"/>
    <property type="match status" value="1"/>
</dbReference>
<dbReference type="PANTHER" id="PTHR45527">
    <property type="entry name" value="NONRIBOSOMAL PEPTIDE SYNTHETASE"/>
    <property type="match status" value="1"/>
</dbReference>
<dbReference type="Pfam" id="PF13193">
    <property type="entry name" value="AMP-binding_C"/>
    <property type="match status" value="1"/>
</dbReference>
<feature type="domain" description="AMP-binding enzyme C-terminal" evidence="2">
    <location>
        <begin position="422"/>
        <end position="491"/>
    </location>
</feature>
<dbReference type="eggNOG" id="COG1020">
    <property type="taxonomic scope" value="Bacteria"/>
</dbReference>
<dbReference type="InterPro" id="IPR045851">
    <property type="entry name" value="AMP-bd_C_sf"/>
</dbReference>
<dbReference type="PANTHER" id="PTHR45527:SF1">
    <property type="entry name" value="FATTY ACID SYNTHASE"/>
    <property type="match status" value="1"/>
</dbReference>
<dbReference type="Pfam" id="PF00501">
    <property type="entry name" value="AMP-binding"/>
    <property type="match status" value="1"/>
</dbReference>
<comment type="caution">
    <text evidence="3">The sequence shown here is derived from an EMBL/GenBank/DDBJ whole genome shotgun (WGS) entry which is preliminary data.</text>
</comment>
<dbReference type="GO" id="GO:0044550">
    <property type="term" value="P:secondary metabolite biosynthetic process"/>
    <property type="evidence" value="ECO:0007669"/>
    <property type="project" value="TreeGrafter"/>
</dbReference>
<accession>R6I890</accession>
<proteinExistence type="predicted"/>
<dbReference type="InterPro" id="IPR000873">
    <property type="entry name" value="AMP-dep_synth/lig_dom"/>
</dbReference>
<evidence type="ECO:0000313" key="3">
    <source>
        <dbReference type="EMBL" id="CDB46418.1"/>
    </source>
</evidence>
<evidence type="ECO:0000259" key="1">
    <source>
        <dbReference type="Pfam" id="PF00501"/>
    </source>
</evidence>
<dbReference type="InterPro" id="IPR025110">
    <property type="entry name" value="AMP-bd_C"/>
</dbReference>
<sequence length="507" mass="57938">MITVLDWLESTAAKFADNIMCADAKKQITYADFVKNAQAIGSFLCKYEKMRQPVAVFMDNSVEAWEAMLGVVYSGNFYVVIDALMPIERIKNIFTTLRPVAVIVDEKCQKQAAKLGLGQDVYDYEQIVQTSPDADKLQAVREKMIDADPIYALFTSGSTGVPKGTVLTHLSVMKYTQWYAETFHIDENTVFGSQTPFYFSMSVSTMFSTIYTGAKLVVIPKQLFSFPVKLIEFMNEARINTIYWVPSAMNMIANFKALDEHRLPFLKTVLFAGEAMPTKQLNYWRRHLSADTLYANLFGPTETTDIAAYYIIDRDFRDDEPIPIGHACRNCDVFVLKEDDTLAGADEEGELCVRGSFLASGYYDNPEKTGEVFVQNPLNTHYRDMIYKTGDLVKYNDRGELVYITRKDFQIKHQGYRIELGEIETAVSAVSRVYECACIYDLERKLIIIYCSGQNLTSKDILLGVRDRLPKYMLPNKMFFLENMPHNANGKIDKKMLQKIYENEMQK</sequence>
<name>R6I890_9FIRM</name>
<dbReference type="CDD" id="cd05930">
    <property type="entry name" value="A_NRPS"/>
    <property type="match status" value="1"/>
</dbReference>
<dbReference type="RefSeq" id="WP_021718374.1">
    <property type="nucleotide sequence ID" value="NZ_CAUERG010000002.1"/>
</dbReference>
<dbReference type="STRING" id="1262914.BN533_01474"/>
<dbReference type="InterPro" id="IPR042099">
    <property type="entry name" value="ANL_N_sf"/>
</dbReference>
<protein>
    <submittedName>
        <fullName evidence="3">Amino acid adenylation domain-containing protein</fullName>
    </submittedName>
</protein>
<dbReference type="HOGENOM" id="CLU_000022_2_12_9"/>
<gene>
    <name evidence="3" type="ORF">BN533_01474</name>
</gene>
<dbReference type="EMBL" id="CBDS010000087">
    <property type="protein sequence ID" value="CDB46418.1"/>
    <property type="molecule type" value="Genomic_DNA"/>
</dbReference>
<dbReference type="GO" id="GO:0043041">
    <property type="term" value="P:amino acid activation for nonribosomal peptide biosynthetic process"/>
    <property type="evidence" value="ECO:0007669"/>
    <property type="project" value="TreeGrafter"/>
</dbReference>
<evidence type="ECO:0000259" key="2">
    <source>
        <dbReference type="Pfam" id="PF13193"/>
    </source>
</evidence>
<dbReference type="Gene3D" id="3.30.300.30">
    <property type="match status" value="1"/>
</dbReference>
<dbReference type="InterPro" id="IPR010071">
    <property type="entry name" value="AA_adenyl_dom"/>
</dbReference>
<reference evidence="3" key="1">
    <citation type="submission" date="2012-11" db="EMBL/GenBank/DDBJ databases">
        <title>Dependencies among metagenomic species, viruses, plasmids and units of genetic variation.</title>
        <authorList>
            <person name="Nielsen H.B."/>
            <person name="Almeida M."/>
            <person name="Juncker A.S."/>
            <person name="Rasmussen S."/>
            <person name="Li J."/>
            <person name="Sunagawa S."/>
            <person name="Plichta D."/>
            <person name="Gautier L."/>
            <person name="Le Chatelier E."/>
            <person name="Peletier E."/>
            <person name="Bonde I."/>
            <person name="Nielsen T."/>
            <person name="Manichanh C."/>
            <person name="Arumugam M."/>
            <person name="Batto J."/>
            <person name="Santos M.B.Q.D."/>
            <person name="Blom N."/>
            <person name="Borruel N."/>
            <person name="Burgdorf K.S."/>
            <person name="Boumezbeur F."/>
            <person name="Casellas F."/>
            <person name="Dore J."/>
            <person name="Guarner F."/>
            <person name="Hansen T."/>
            <person name="Hildebrand F."/>
            <person name="Kaas R.S."/>
            <person name="Kennedy S."/>
            <person name="Kristiansen K."/>
            <person name="Kultima J.R."/>
            <person name="Leonard P."/>
            <person name="Levenez F."/>
            <person name="Lund O."/>
            <person name="Moumen B."/>
            <person name="Le Paslier D."/>
            <person name="Pons N."/>
            <person name="Pedersen O."/>
            <person name="Prifti E."/>
            <person name="Qin J."/>
            <person name="Raes J."/>
            <person name="Tap J."/>
            <person name="Tims S."/>
            <person name="Ussery D.W."/>
            <person name="Yamada T."/>
            <person name="MetaHit consortium"/>
            <person name="Renault P."/>
            <person name="Sicheritz-Ponten T."/>
            <person name="Bork P."/>
            <person name="Wang J."/>
            <person name="Brunak S."/>
            <person name="Ehrlich S.D."/>
        </authorList>
    </citation>
    <scope>NUCLEOTIDE SEQUENCE [LARGE SCALE GENOMIC DNA]</scope>
</reference>
<dbReference type="GO" id="GO:0005737">
    <property type="term" value="C:cytoplasm"/>
    <property type="evidence" value="ECO:0007669"/>
    <property type="project" value="TreeGrafter"/>
</dbReference>
<dbReference type="GO" id="GO:0031177">
    <property type="term" value="F:phosphopantetheine binding"/>
    <property type="evidence" value="ECO:0007669"/>
    <property type="project" value="TreeGrafter"/>
</dbReference>
<organism evidence="3">
    <name type="scientific">Phascolarctobacterium faecium</name>
    <dbReference type="NCBI Taxonomy" id="33025"/>
    <lineage>
        <taxon>Bacteria</taxon>
        <taxon>Bacillati</taxon>
        <taxon>Bacillota</taxon>
        <taxon>Negativicutes</taxon>
        <taxon>Acidaminococcales</taxon>
        <taxon>Acidaminococcaceae</taxon>
        <taxon>Phascolarctobacterium</taxon>
    </lineage>
</organism>